<organism evidence="1">
    <name type="scientific">bioreactor metagenome</name>
    <dbReference type="NCBI Taxonomy" id="1076179"/>
    <lineage>
        <taxon>unclassified sequences</taxon>
        <taxon>metagenomes</taxon>
        <taxon>ecological metagenomes</taxon>
    </lineage>
</organism>
<gene>
    <name evidence="1" type="ORF">SDC9_179510</name>
</gene>
<reference evidence="1" key="1">
    <citation type="submission" date="2019-08" db="EMBL/GenBank/DDBJ databases">
        <authorList>
            <person name="Kucharzyk K."/>
            <person name="Murdoch R.W."/>
            <person name="Higgins S."/>
            <person name="Loffler F."/>
        </authorList>
    </citation>
    <scope>NUCLEOTIDE SEQUENCE</scope>
</reference>
<proteinExistence type="predicted"/>
<dbReference type="EMBL" id="VSSQ01083819">
    <property type="protein sequence ID" value="MPN32034.1"/>
    <property type="molecule type" value="Genomic_DNA"/>
</dbReference>
<name>A0A645H6Y0_9ZZZZ</name>
<evidence type="ECO:0000313" key="1">
    <source>
        <dbReference type="EMBL" id="MPN32034.1"/>
    </source>
</evidence>
<protein>
    <submittedName>
        <fullName evidence="1">Uncharacterized protein</fullName>
    </submittedName>
</protein>
<comment type="caution">
    <text evidence="1">The sequence shown here is derived from an EMBL/GenBank/DDBJ whole genome shotgun (WGS) entry which is preliminary data.</text>
</comment>
<accession>A0A645H6Y0</accession>
<dbReference type="AlphaFoldDB" id="A0A645H6Y0"/>
<sequence length="125" mass="14078">MAAQPSMDIPSVFYDWYHYNHGQGDSSYKVKGSYRAAAVATSAFLNQKGSYALFLSNARDSGQRITIPLSIKALRLPDEDRTLSLTHGFGGEVLTHDDLGMLRRDEQREITLTLQPHTLYMLEIK</sequence>